<dbReference type="Pfam" id="PF06722">
    <property type="entry name" value="EryCIII-like_C"/>
    <property type="match status" value="1"/>
</dbReference>
<feature type="region of interest" description="Disordered" evidence="1">
    <location>
        <begin position="449"/>
        <end position="473"/>
    </location>
</feature>
<evidence type="ECO:0000313" key="4">
    <source>
        <dbReference type="Proteomes" id="UP000198755"/>
    </source>
</evidence>
<accession>A0A1I4AR44</accession>
<evidence type="ECO:0000259" key="2">
    <source>
        <dbReference type="Pfam" id="PF06722"/>
    </source>
</evidence>
<dbReference type="Proteomes" id="UP000198755">
    <property type="component" value="Unassembled WGS sequence"/>
</dbReference>
<dbReference type="AlphaFoldDB" id="A0A1I4AR44"/>
<dbReference type="PANTHER" id="PTHR48050:SF13">
    <property type="entry name" value="STEROL 3-BETA-GLUCOSYLTRANSFERASE UGT80A2"/>
    <property type="match status" value="1"/>
</dbReference>
<dbReference type="OrthoDB" id="139086at2"/>
<organism evidence="3 4">
    <name type="scientific">Methylocapsa palsarum</name>
    <dbReference type="NCBI Taxonomy" id="1612308"/>
    <lineage>
        <taxon>Bacteria</taxon>
        <taxon>Pseudomonadati</taxon>
        <taxon>Pseudomonadota</taxon>
        <taxon>Alphaproteobacteria</taxon>
        <taxon>Hyphomicrobiales</taxon>
        <taxon>Beijerinckiaceae</taxon>
        <taxon>Methylocapsa</taxon>
    </lineage>
</organism>
<dbReference type="PANTHER" id="PTHR48050">
    <property type="entry name" value="STEROL 3-BETA-GLUCOSYLTRANSFERASE"/>
    <property type="match status" value="1"/>
</dbReference>
<dbReference type="Gene3D" id="3.40.50.2000">
    <property type="entry name" value="Glycogen Phosphorylase B"/>
    <property type="match status" value="2"/>
</dbReference>
<name>A0A1I4AR44_9HYPH</name>
<proteinExistence type="predicted"/>
<dbReference type="GO" id="GO:0017000">
    <property type="term" value="P:antibiotic biosynthetic process"/>
    <property type="evidence" value="ECO:0007669"/>
    <property type="project" value="UniProtKB-ARBA"/>
</dbReference>
<sequence>MARVAFFTWPIFASVESTVRLARDLSARGHKVSYLGPPECAQYVASHGFPITPLYQKWLPTSDEESVAERNVLERLQAARAMVRRARDLLDAIGAGRECEFQEIMARLKPDLLLINMSDFEAIIPSLLAYESDVTTVYLYDNYSRSENAVVPPVTTSIIPESGWRVRLQAQLAWKILKARRRVAGYFLGWAGLSYETDLLRTSRLIASRCGYPEDCIESTDALSLKARFPEIVLCPRELDFPHPDQPGRRYLDSGIDLHRPEADFPWDRLQQGRRIIYCALGTLIWREPAAYKRFFQVVIDVAATRASSQWVIALCDSVDPEDFKNVPPNVILVKRAPQLAMLKKCAVAIVHGGANTIKECAYFGVPMIVFPLGFDHPGNAARVVYHGLGLRADFAAVSERELNALIDRIDRDPLIQTQALAMGETLRNGGGAGPAVDFLEMLLACPPASQSDDDPDAFAPRIGNGLKQESVS</sequence>
<dbReference type="RefSeq" id="WP_091683072.1">
    <property type="nucleotide sequence ID" value="NZ_FOSN01000011.1"/>
</dbReference>
<feature type="domain" description="Erythromycin biosynthesis protein CIII-like C-terminal" evidence="2">
    <location>
        <begin position="312"/>
        <end position="423"/>
    </location>
</feature>
<dbReference type="InterPro" id="IPR010610">
    <property type="entry name" value="EryCIII-like_C"/>
</dbReference>
<reference evidence="3 4" key="1">
    <citation type="submission" date="2016-10" db="EMBL/GenBank/DDBJ databases">
        <authorList>
            <person name="de Groot N.N."/>
        </authorList>
    </citation>
    <scope>NUCLEOTIDE SEQUENCE [LARGE SCALE GENOMIC DNA]</scope>
    <source>
        <strain evidence="3 4">NE2</strain>
    </source>
</reference>
<keyword evidence="4" id="KW-1185">Reference proteome</keyword>
<dbReference type="InterPro" id="IPR050426">
    <property type="entry name" value="Glycosyltransferase_28"/>
</dbReference>
<dbReference type="CDD" id="cd03784">
    <property type="entry name" value="GT1_Gtf-like"/>
    <property type="match status" value="1"/>
</dbReference>
<dbReference type="EMBL" id="FOSN01000011">
    <property type="protein sequence ID" value="SFK58371.1"/>
    <property type="molecule type" value="Genomic_DNA"/>
</dbReference>
<dbReference type="GO" id="GO:0008194">
    <property type="term" value="F:UDP-glycosyltransferase activity"/>
    <property type="evidence" value="ECO:0007669"/>
    <property type="project" value="InterPro"/>
</dbReference>
<dbReference type="InterPro" id="IPR002213">
    <property type="entry name" value="UDP_glucos_trans"/>
</dbReference>
<dbReference type="SUPFAM" id="SSF53756">
    <property type="entry name" value="UDP-Glycosyltransferase/glycogen phosphorylase"/>
    <property type="match status" value="1"/>
</dbReference>
<keyword evidence="3" id="KW-0808">Transferase</keyword>
<dbReference type="STRING" id="1612308.SAMN05444581_11136"/>
<protein>
    <submittedName>
        <fullName evidence="3">Glycosyltransferase, MGT family</fullName>
    </submittedName>
</protein>
<gene>
    <name evidence="3" type="ORF">SAMN05444581_11136</name>
</gene>
<evidence type="ECO:0000313" key="3">
    <source>
        <dbReference type="EMBL" id="SFK58371.1"/>
    </source>
</evidence>
<evidence type="ECO:0000256" key="1">
    <source>
        <dbReference type="SAM" id="MobiDB-lite"/>
    </source>
</evidence>
<dbReference type="GO" id="GO:0016758">
    <property type="term" value="F:hexosyltransferase activity"/>
    <property type="evidence" value="ECO:0007669"/>
    <property type="project" value="UniProtKB-ARBA"/>
</dbReference>